<dbReference type="AlphaFoldDB" id="A0A1C3NYH4"/>
<dbReference type="Proteomes" id="UP000199013">
    <property type="component" value="Unassembled WGS sequence"/>
</dbReference>
<gene>
    <name evidence="3" type="ORF">FDG2_2847</name>
</gene>
<evidence type="ECO:0008006" key="5">
    <source>
        <dbReference type="Google" id="ProtNLM"/>
    </source>
</evidence>
<dbReference type="EMBL" id="FLUV01001201">
    <property type="protein sequence ID" value="SBW22590.1"/>
    <property type="molecule type" value="Genomic_DNA"/>
</dbReference>
<accession>A0A1C3NYH4</accession>
<keyword evidence="2" id="KW-1277">Toxin-antitoxin system</keyword>
<comment type="similarity">
    <text evidence="1">Belongs to the RelE toxin family.</text>
</comment>
<dbReference type="NCBIfam" id="TIGR02385">
    <property type="entry name" value="RelE_StbE"/>
    <property type="match status" value="1"/>
</dbReference>
<dbReference type="Gene3D" id="3.30.2310.20">
    <property type="entry name" value="RelE-like"/>
    <property type="match status" value="1"/>
</dbReference>
<evidence type="ECO:0000256" key="1">
    <source>
        <dbReference type="ARBA" id="ARBA00006226"/>
    </source>
</evidence>
<dbReference type="Pfam" id="PF05016">
    <property type="entry name" value="ParE_toxin"/>
    <property type="match status" value="1"/>
</dbReference>
<proteinExistence type="inferred from homology"/>
<organism evidence="3 4">
    <name type="scientific">Candidatus Protofrankia californiensis</name>
    <dbReference type="NCBI Taxonomy" id="1839754"/>
    <lineage>
        <taxon>Bacteria</taxon>
        <taxon>Bacillati</taxon>
        <taxon>Actinomycetota</taxon>
        <taxon>Actinomycetes</taxon>
        <taxon>Frankiales</taxon>
        <taxon>Frankiaceae</taxon>
        <taxon>Protofrankia</taxon>
    </lineage>
</organism>
<keyword evidence="4" id="KW-1185">Reference proteome</keyword>
<sequence>MTYEIEWTTPALRERRKLDNVTARRILMAVTGLANDPRPHGVRALVGESSGVLRLRIGDYRMIYHVEDDRVVVTVVRVAVNRRARGSKIVATPLFERRRAGRINTDD</sequence>
<name>A0A1C3NYH4_9ACTN</name>
<dbReference type="PANTHER" id="PTHR35601:SF1">
    <property type="entry name" value="TOXIN RELE"/>
    <property type="match status" value="1"/>
</dbReference>
<protein>
    <recommendedName>
        <fullName evidence="5">Type II toxin-antitoxin system RelE/ParE family toxin</fullName>
    </recommendedName>
</protein>
<dbReference type="PANTHER" id="PTHR35601">
    <property type="entry name" value="TOXIN RELE"/>
    <property type="match status" value="1"/>
</dbReference>
<reference evidence="4" key="1">
    <citation type="submission" date="2016-02" db="EMBL/GenBank/DDBJ databases">
        <authorList>
            <person name="Wibberg D."/>
        </authorList>
    </citation>
    <scope>NUCLEOTIDE SEQUENCE [LARGE SCALE GENOMIC DNA]</scope>
</reference>
<evidence type="ECO:0000313" key="4">
    <source>
        <dbReference type="Proteomes" id="UP000199013"/>
    </source>
</evidence>
<evidence type="ECO:0000256" key="2">
    <source>
        <dbReference type="ARBA" id="ARBA00022649"/>
    </source>
</evidence>
<evidence type="ECO:0000313" key="3">
    <source>
        <dbReference type="EMBL" id="SBW22590.1"/>
    </source>
</evidence>
<dbReference type="SUPFAM" id="SSF143011">
    <property type="entry name" value="RelE-like"/>
    <property type="match status" value="1"/>
</dbReference>
<dbReference type="InterPro" id="IPR035093">
    <property type="entry name" value="RelE/ParE_toxin_dom_sf"/>
</dbReference>
<dbReference type="InterPro" id="IPR007712">
    <property type="entry name" value="RelE/ParE_toxin"/>
</dbReference>